<evidence type="ECO:0000256" key="10">
    <source>
        <dbReference type="ARBA" id="ARBA00093548"/>
    </source>
</evidence>
<keyword evidence="6" id="KW-0732">Signal</keyword>
<dbReference type="PANTHER" id="PTHR12815">
    <property type="entry name" value="SORTING AND ASSEMBLY MACHINERY SAMM50 PROTEIN FAMILY MEMBER"/>
    <property type="match status" value="1"/>
</dbReference>
<feature type="region of interest" description="Disordered" evidence="11">
    <location>
        <begin position="13"/>
        <end position="51"/>
    </location>
</feature>
<feature type="domain" description="POTRA" evidence="12">
    <location>
        <begin position="227"/>
        <end position="295"/>
    </location>
</feature>
<dbReference type="EMBL" id="JBHSMU010000008">
    <property type="protein sequence ID" value="MFC5459677.1"/>
    <property type="molecule type" value="Genomic_DNA"/>
</dbReference>
<keyword evidence="8" id="KW-0998">Cell outer membrane</keyword>
<dbReference type="Pfam" id="PF17243">
    <property type="entry name" value="POTRA_TamA_1"/>
    <property type="match status" value="1"/>
</dbReference>
<accession>A0ABW0L464</accession>
<dbReference type="InterPro" id="IPR010827">
    <property type="entry name" value="BamA/TamA_POTRA"/>
</dbReference>
<comment type="caution">
    <text evidence="13">The sequence shown here is derived from an EMBL/GenBank/DDBJ whole genome shotgun (WGS) entry which is preliminary data.</text>
</comment>
<dbReference type="Pfam" id="PF07244">
    <property type="entry name" value="POTRA"/>
    <property type="match status" value="1"/>
</dbReference>
<dbReference type="Gene3D" id="2.40.160.50">
    <property type="entry name" value="membrane protein fhac: a member of the omp85/tpsb transporter family"/>
    <property type="match status" value="1"/>
</dbReference>
<dbReference type="InterPro" id="IPR035243">
    <property type="entry name" value="TamA_POTRA_Dom_1"/>
</dbReference>
<keyword evidence="4" id="KW-1134">Transmembrane beta strand</keyword>
<comment type="subcellular location">
    <subcellularLocation>
        <location evidence="1">Cell outer membrane</location>
    </subcellularLocation>
</comment>
<evidence type="ECO:0000256" key="4">
    <source>
        <dbReference type="ARBA" id="ARBA00022452"/>
    </source>
</evidence>
<dbReference type="Gene3D" id="3.10.20.310">
    <property type="entry name" value="membrane protein fhac"/>
    <property type="match status" value="1"/>
</dbReference>
<evidence type="ECO:0000256" key="2">
    <source>
        <dbReference type="ARBA" id="ARBA00010248"/>
    </source>
</evidence>
<feature type="region of interest" description="Disordered" evidence="11">
    <location>
        <begin position="298"/>
        <end position="335"/>
    </location>
</feature>
<evidence type="ECO:0000259" key="12">
    <source>
        <dbReference type="PROSITE" id="PS51779"/>
    </source>
</evidence>
<evidence type="ECO:0000313" key="13">
    <source>
        <dbReference type="EMBL" id="MFC5459677.1"/>
    </source>
</evidence>
<feature type="compositionally biased region" description="Low complexity" evidence="11">
    <location>
        <begin position="302"/>
        <end position="329"/>
    </location>
</feature>
<evidence type="ECO:0000256" key="5">
    <source>
        <dbReference type="ARBA" id="ARBA00022692"/>
    </source>
</evidence>
<evidence type="ECO:0000256" key="7">
    <source>
        <dbReference type="ARBA" id="ARBA00023136"/>
    </source>
</evidence>
<proteinExistence type="inferred from homology"/>
<keyword evidence="14" id="KW-1185">Reference proteome</keyword>
<gene>
    <name evidence="13" type="ORF">ACFPN5_07625</name>
</gene>
<dbReference type="Proteomes" id="UP001596050">
    <property type="component" value="Unassembled WGS sequence"/>
</dbReference>
<dbReference type="RefSeq" id="WP_379781750.1">
    <property type="nucleotide sequence ID" value="NZ_JBHSMU010000008.1"/>
</dbReference>
<keyword evidence="7" id="KW-0472">Membrane</keyword>
<reference evidence="14" key="1">
    <citation type="journal article" date="2019" name="Int. J. Syst. Evol. Microbiol.">
        <title>The Global Catalogue of Microorganisms (GCM) 10K type strain sequencing project: providing services to taxonomists for standard genome sequencing and annotation.</title>
        <authorList>
            <consortium name="The Broad Institute Genomics Platform"/>
            <consortium name="The Broad Institute Genome Sequencing Center for Infectious Disease"/>
            <person name="Wu L."/>
            <person name="Ma J."/>
        </authorList>
    </citation>
    <scope>NUCLEOTIDE SEQUENCE [LARGE SCALE GENOMIC DNA]</scope>
    <source>
        <strain evidence="14">KACC 12649</strain>
    </source>
</reference>
<sequence length="658" mass="71267">MLSVYAVLGTQAASAQQAGEQPLSGQTPTEQPSSEQPLTAQPLSGQTPNGPVKYTVRIDAPGRLDNLLEDNLELLRWRGNPRVDLDQLQRLVKEAPEEAKTLIATEGYYSPKITATLDTSGATPVVRIGVDPGQPTLVSDLDLVLQGFVIFEGGGAPYDAGALRNRWSLPVGARFRTADWEGAKRDLLREVTRSRFPRAQLVETSATVDPDAYKASLRVVIDSGPEMRFGALRIRGLKRYPESIITNLNKIKPGDMYSEVALQALQARLQETGYFATVEVSADMRAVLNAEIKDLKEDGDLDGTATGPAADSAAAQAAQDAPAVPGQAATGVKPPAATGPTVLPVLVRVTENKQKNIEVGVGVSSNTGARAQVSYDDLNVFGKRMKSDLIYEQKRQTARVDFYWPTTADGYNDSVGGGIERTDVRGELLTVGTVAGRRAWGTPELERSITLEALLEQREVAGLETTRSRSVPLTYAVTRRKLDNLVQPTRGYALNWQLSVAPLPLFTDEKFVRGYTRGVYYRPMGESGTMILRGEAGAVYSKEKLGVPSTLLFRAGGDQSVRGYGYQELGVREGDAIVGGRYLLTAGAEYQYWFRPPWGVAFFVDAGNAADKLSDLKPEVGVGIGARWRSPVGPINVDLAYGAAVKKPRLHFSLGFTF</sequence>
<keyword evidence="5" id="KW-0812">Transmembrane</keyword>
<name>A0ABW0L464_9BURK</name>
<dbReference type="InterPro" id="IPR000184">
    <property type="entry name" value="Bac_surfAg_D15"/>
</dbReference>
<evidence type="ECO:0000313" key="14">
    <source>
        <dbReference type="Proteomes" id="UP001596050"/>
    </source>
</evidence>
<protein>
    <recommendedName>
        <fullName evidence="3">Translocation and assembly module subunit TamA</fullName>
    </recommendedName>
    <alternativeName>
        <fullName evidence="9">Autotransporter assembly factor TamA</fullName>
    </alternativeName>
</protein>
<organism evidence="13 14">
    <name type="scientific">Massilia niabensis</name>
    <dbReference type="NCBI Taxonomy" id="544910"/>
    <lineage>
        <taxon>Bacteria</taxon>
        <taxon>Pseudomonadati</taxon>
        <taxon>Pseudomonadota</taxon>
        <taxon>Betaproteobacteria</taxon>
        <taxon>Burkholderiales</taxon>
        <taxon>Oxalobacteraceae</taxon>
        <taxon>Telluria group</taxon>
        <taxon>Massilia</taxon>
    </lineage>
</organism>
<evidence type="ECO:0000256" key="6">
    <source>
        <dbReference type="ARBA" id="ARBA00022729"/>
    </source>
</evidence>
<feature type="compositionally biased region" description="Polar residues" evidence="11">
    <location>
        <begin position="13"/>
        <end position="49"/>
    </location>
</feature>
<dbReference type="PANTHER" id="PTHR12815:SF47">
    <property type="entry name" value="TRANSLOCATION AND ASSEMBLY MODULE SUBUNIT TAMA"/>
    <property type="match status" value="1"/>
</dbReference>
<evidence type="ECO:0000256" key="1">
    <source>
        <dbReference type="ARBA" id="ARBA00004442"/>
    </source>
</evidence>
<comment type="subunit">
    <text evidence="10">Interacts with TamB to form the translocation and assembly module (TAM).</text>
</comment>
<dbReference type="Pfam" id="PF01103">
    <property type="entry name" value="Omp85"/>
    <property type="match status" value="1"/>
</dbReference>
<dbReference type="InterPro" id="IPR039910">
    <property type="entry name" value="D15-like"/>
</dbReference>
<evidence type="ECO:0000256" key="11">
    <source>
        <dbReference type="SAM" id="MobiDB-lite"/>
    </source>
</evidence>
<evidence type="ECO:0000256" key="8">
    <source>
        <dbReference type="ARBA" id="ARBA00023237"/>
    </source>
</evidence>
<evidence type="ECO:0000256" key="9">
    <source>
        <dbReference type="ARBA" id="ARBA00033063"/>
    </source>
</evidence>
<dbReference type="PROSITE" id="PS51779">
    <property type="entry name" value="POTRA"/>
    <property type="match status" value="1"/>
</dbReference>
<evidence type="ECO:0000256" key="3">
    <source>
        <dbReference type="ARBA" id="ARBA00015419"/>
    </source>
</evidence>
<comment type="similarity">
    <text evidence="2">Belongs to the TamA family.</text>
</comment>
<dbReference type="InterPro" id="IPR034746">
    <property type="entry name" value="POTRA"/>
</dbReference>